<gene>
    <name evidence="1" type="ORF">Asulf_01559</name>
</gene>
<protein>
    <recommendedName>
        <fullName evidence="3">Peroxiredoxin</fullName>
    </recommendedName>
</protein>
<reference evidence="1 2" key="1">
    <citation type="journal article" date="2013" name="Genome Announc.">
        <title>Complete Genome Sequence of the Thermophilic and Facultatively Chemolithoautotrophic Sulfate Reducer Archaeoglobus sulfaticallidus Strain PM70-1T.</title>
        <authorList>
            <person name="Stokke R."/>
            <person name="Hocking W.P."/>
            <person name="Steinsbu B.O."/>
            <person name="Steen I.H."/>
        </authorList>
    </citation>
    <scope>NUCLEOTIDE SEQUENCE [LARGE SCALE GENOMIC DNA]</scope>
    <source>
        <strain evidence="1">PM70-1</strain>
    </source>
</reference>
<evidence type="ECO:0000313" key="2">
    <source>
        <dbReference type="Proteomes" id="UP000013307"/>
    </source>
</evidence>
<dbReference type="RefSeq" id="WP_015591134.1">
    <property type="nucleotide sequence ID" value="NC_021169.1"/>
</dbReference>
<dbReference type="STRING" id="387631.Asulf_01559"/>
<accession>N0BLW4</accession>
<dbReference type="eggNOG" id="arCOG02064">
    <property type="taxonomic scope" value="Archaea"/>
</dbReference>
<dbReference type="PANTHER" id="PTHR34655">
    <property type="entry name" value="CONSERVED WITHIN P. AEROPHILUM"/>
    <property type="match status" value="1"/>
</dbReference>
<keyword evidence="2" id="KW-1185">Reference proteome</keyword>
<dbReference type="PANTHER" id="PTHR34655:SF2">
    <property type="entry name" value="PEROXIREDOXIN FAMILY PROTEIN"/>
    <property type="match status" value="1"/>
</dbReference>
<dbReference type="EMBL" id="CP005290">
    <property type="protein sequence ID" value="AGK61536.1"/>
    <property type="molecule type" value="Genomic_DNA"/>
</dbReference>
<evidence type="ECO:0000313" key="1">
    <source>
        <dbReference type="EMBL" id="AGK61536.1"/>
    </source>
</evidence>
<dbReference type="SUPFAM" id="SSF75169">
    <property type="entry name" value="DsrEFH-like"/>
    <property type="match status" value="1"/>
</dbReference>
<dbReference type="GeneID" id="15393194"/>
<evidence type="ECO:0008006" key="3">
    <source>
        <dbReference type="Google" id="ProtNLM"/>
    </source>
</evidence>
<dbReference type="OrthoDB" id="69354at2157"/>
<dbReference type="Proteomes" id="UP000013307">
    <property type="component" value="Chromosome"/>
</dbReference>
<dbReference type="Gene3D" id="3.40.1260.10">
    <property type="entry name" value="DsrEFH-like"/>
    <property type="match status" value="1"/>
</dbReference>
<dbReference type="KEGG" id="ast:Asulf_01559"/>
<name>N0BLW4_9EURY</name>
<dbReference type="AlphaFoldDB" id="N0BLW4"/>
<proteinExistence type="predicted"/>
<dbReference type="InterPro" id="IPR027396">
    <property type="entry name" value="DsrEFH-like"/>
</dbReference>
<organism evidence="1 2">
    <name type="scientific">Archaeoglobus sulfaticallidus PM70-1</name>
    <dbReference type="NCBI Taxonomy" id="387631"/>
    <lineage>
        <taxon>Archaea</taxon>
        <taxon>Methanobacteriati</taxon>
        <taxon>Methanobacteriota</taxon>
        <taxon>Archaeoglobi</taxon>
        <taxon>Archaeoglobales</taxon>
        <taxon>Archaeoglobaceae</taxon>
        <taxon>Archaeoglobus</taxon>
    </lineage>
</organism>
<dbReference type="HOGENOM" id="CLU_094970_2_0_2"/>
<sequence length="127" mass="14182">MHGIIIHSGDWDRIYHAFNIASVYGSSDQEVVVLLTYWALRTAIESAKEVGVKDGEKEEILRNGISRGVIKRLEDMIKLAKSTGNVRIGVCPVSLSLLGYEEKDLPDWVDEVSSLFDALSMENVIFI</sequence>